<evidence type="ECO:0000313" key="2">
    <source>
        <dbReference type="EMBL" id="GFD04395.1"/>
    </source>
</evidence>
<proteinExistence type="predicted"/>
<sequence>MQVNISGHQLEVTKPLREYIELKLKKLEGHFDKITNVQVTMAVEKLKQKIEATLHIHGGEVVANAEHDDIKKAVLEEIAKMIGQQVPEFDWQTVYESLIAREKLGSTGFGNGIAIPHCRLKGCTSPVSAVLHLEKPVDFDAIDGAPVDLLFVLLVPEAATDAHLELL</sequence>
<dbReference type="EMBL" id="BKCJ011211441">
    <property type="protein sequence ID" value="GFD04395.1"/>
    <property type="molecule type" value="Genomic_DNA"/>
</dbReference>
<organism evidence="2">
    <name type="scientific">Tanacetum cinerariifolium</name>
    <name type="common">Dalmatian daisy</name>
    <name type="synonym">Chrysanthemum cinerariifolium</name>
    <dbReference type="NCBI Taxonomy" id="118510"/>
    <lineage>
        <taxon>Eukaryota</taxon>
        <taxon>Viridiplantae</taxon>
        <taxon>Streptophyta</taxon>
        <taxon>Embryophyta</taxon>
        <taxon>Tracheophyta</taxon>
        <taxon>Spermatophyta</taxon>
        <taxon>Magnoliopsida</taxon>
        <taxon>eudicotyledons</taxon>
        <taxon>Gunneridae</taxon>
        <taxon>Pentapetalae</taxon>
        <taxon>asterids</taxon>
        <taxon>campanulids</taxon>
        <taxon>Asterales</taxon>
        <taxon>Asteraceae</taxon>
        <taxon>Asteroideae</taxon>
        <taxon>Anthemideae</taxon>
        <taxon>Anthemidinae</taxon>
        <taxon>Tanacetum</taxon>
    </lineage>
</organism>
<protein>
    <recommendedName>
        <fullName evidence="1">PTS EIIA type-2 domain-containing protein</fullName>
    </recommendedName>
</protein>
<dbReference type="PANTHER" id="PTHR47738:SF1">
    <property type="entry name" value="NITROGEN REGULATORY PROTEIN"/>
    <property type="match status" value="1"/>
</dbReference>
<dbReference type="InterPro" id="IPR002178">
    <property type="entry name" value="PTS_EIIA_type-2_dom"/>
</dbReference>
<accession>A0A699T1N7</accession>
<comment type="caution">
    <text evidence="2">The sequence shown here is derived from an EMBL/GenBank/DDBJ whole genome shotgun (WGS) entry which is preliminary data.</text>
</comment>
<dbReference type="PANTHER" id="PTHR47738">
    <property type="entry name" value="PTS SYSTEM FRUCTOSE-LIKE EIIA COMPONENT-RELATED"/>
    <property type="match status" value="1"/>
</dbReference>
<name>A0A699T1N7_TANCI</name>
<dbReference type="AlphaFoldDB" id="A0A699T1N7"/>
<gene>
    <name evidence="2" type="ORF">Tci_876364</name>
</gene>
<dbReference type="CDD" id="cd00211">
    <property type="entry name" value="PTS_IIA_fru"/>
    <property type="match status" value="1"/>
</dbReference>
<dbReference type="PROSITE" id="PS51094">
    <property type="entry name" value="PTS_EIIA_TYPE_2"/>
    <property type="match status" value="1"/>
</dbReference>
<dbReference type="Gene3D" id="3.40.930.10">
    <property type="entry name" value="Mannitol-specific EII, Chain A"/>
    <property type="match status" value="1"/>
</dbReference>
<dbReference type="Pfam" id="PF00359">
    <property type="entry name" value="PTS_EIIA_2"/>
    <property type="match status" value="1"/>
</dbReference>
<evidence type="ECO:0000259" key="1">
    <source>
        <dbReference type="PROSITE" id="PS51094"/>
    </source>
</evidence>
<dbReference type="SUPFAM" id="SSF55804">
    <property type="entry name" value="Phoshotransferase/anion transport protein"/>
    <property type="match status" value="1"/>
</dbReference>
<dbReference type="InterPro" id="IPR003489">
    <property type="entry name" value="RHF/RaiA"/>
</dbReference>
<dbReference type="SUPFAM" id="SSF69754">
    <property type="entry name" value="Ribosome binding protein Y (YfiA homologue)"/>
    <property type="match status" value="1"/>
</dbReference>
<dbReference type="CDD" id="cd00552">
    <property type="entry name" value="RaiA"/>
    <property type="match status" value="1"/>
</dbReference>
<dbReference type="GO" id="GO:0030295">
    <property type="term" value="F:protein kinase activator activity"/>
    <property type="evidence" value="ECO:0007669"/>
    <property type="project" value="TreeGrafter"/>
</dbReference>
<feature type="non-terminal residue" evidence="2">
    <location>
        <position position="167"/>
    </location>
</feature>
<dbReference type="InterPro" id="IPR036567">
    <property type="entry name" value="RHF-like"/>
</dbReference>
<feature type="domain" description="PTS EIIA type-2" evidence="1">
    <location>
        <begin position="54"/>
        <end position="167"/>
    </location>
</feature>
<dbReference type="InterPro" id="IPR051541">
    <property type="entry name" value="PTS_SugarTrans_NitroReg"/>
</dbReference>
<dbReference type="InterPro" id="IPR016152">
    <property type="entry name" value="PTrfase/Anion_transptr"/>
</dbReference>
<reference evidence="2" key="1">
    <citation type="journal article" date="2019" name="Sci. Rep.">
        <title>Draft genome of Tanacetum cinerariifolium, the natural source of mosquito coil.</title>
        <authorList>
            <person name="Yamashiro T."/>
            <person name="Shiraishi A."/>
            <person name="Satake H."/>
            <person name="Nakayama K."/>
        </authorList>
    </citation>
    <scope>NUCLEOTIDE SEQUENCE</scope>
</reference>
<dbReference type="NCBIfam" id="TIGR00741">
    <property type="entry name" value="yfiA"/>
    <property type="match status" value="1"/>
</dbReference>